<dbReference type="Proteomes" id="UP000199002">
    <property type="component" value="Unassembled WGS sequence"/>
</dbReference>
<evidence type="ECO:0000256" key="2">
    <source>
        <dbReference type="SAM" id="SignalP"/>
    </source>
</evidence>
<dbReference type="STRING" id="592050.SAMN05421875_10722"/>
<dbReference type="PANTHER" id="PTHR42928">
    <property type="entry name" value="TRICARBOXYLATE-BINDING PROTEIN"/>
    <property type="match status" value="1"/>
</dbReference>
<proteinExistence type="inferred from homology"/>
<dbReference type="Pfam" id="PF03401">
    <property type="entry name" value="TctC"/>
    <property type="match status" value="1"/>
</dbReference>
<dbReference type="Gene3D" id="3.40.190.10">
    <property type="entry name" value="Periplasmic binding protein-like II"/>
    <property type="match status" value="1"/>
</dbReference>
<dbReference type="PANTHER" id="PTHR42928:SF3">
    <property type="entry name" value="UPF0065 PROTEIN YFLP"/>
    <property type="match status" value="1"/>
</dbReference>
<evidence type="ECO:0000313" key="4">
    <source>
        <dbReference type="Proteomes" id="UP000199002"/>
    </source>
</evidence>
<dbReference type="GeneID" id="34232991"/>
<dbReference type="Gene3D" id="3.40.190.150">
    <property type="entry name" value="Bordetella uptake gene, domain 1"/>
    <property type="match status" value="1"/>
</dbReference>
<dbReference type="SUPFAM" id="SSF53850">
    <property type="entry name" value="Periplasmic binding protein-like II"/>
    <property type="match status" value="1"/>
</dbReference>
<comment type="similarity">
    <text evidence="1">Belongs to the UPF0065 (bug) family.</text>
</comment>
<dbReference type="EMBL" id="FNQJ01000007">
    <property type="protein sequence ID" value="SEA19447.1"/>
    <property type="molecule type" value="Genomic_DNA"/>
</dbReference>
<dbReference type="CDD" id="cd07012">
    <property type="entry name" value="PBP2_Bug_TTT"/>
    <property type="match status" value="1"/>
</dbReference>
<dbReference type="PIRSF" id="PIRSF017082">
    <property type="entry name" value="YflP"/>
    <property type="match status" value="1"/>
</dbReference>
<feature type="chain" id="PRO_5011496411" evidence="2">
    <location>
        <begin position="26"/>
        <end position="319"/>
    </location>
</feature>
<gene>
    <name evidence="3" type="ORF">SAMN05421875_10722</name>
</gene>
<protein>
    <submittedName>
        <fullName evidence="3">Putative tricarboxylic transport membrane protein</fullName>
    </submittedName>
</protein>
<dbReference type="InterPro" id="IPR005064">
    <property type="entry name" value="BUG"/>
</dbReference>
<dbReference type="InterPro" id="IPR042100">
    <property type="entry name" value="Bug_dom1"/>
</dbReference>
<organism evidence="3 4">
    <name type="scientific">Acidovorax soli</name>
    <dbReference type="NCBI Taxonomy" id="592050"/>
    <lineage>
        <taxon>Bacteria</taxon>
        <taxon>Pseudomonadati</taxon>
        <taxon>Pseudomonadota</taxon>
        <taxon>Betaproteobacteria</taxon>
        <taxon>Burkholderiales</taxon>
        <taxon>Comamonadaceae</taxon>
        <taxon>Acidovorax</taxon>
    </lineage>
</organism>
<reference evidence="4" key="1">
    <citation type="submission" date="2016-10" db="EMBL/GenBank/DDBJ databases">
        <authorList>
            <person name="Varghese N."/>
            <person name="Submissions S."/>
        </authorList>
    </citation>
    <scope>NUCLEOTIDE SEQUENCE [LARGE SCALE GENOMIC DNA]</scope>
    <source>
        <strain evidence="4">DSM 25157</strain>
    </source>
</reference>
<feature type="signal peptide" evidence="2">
    <location>
        <begin position="1"/>
        <end position="25"/>
    </location>
</feature>
<evidence type="ECO:0000256" key="1">
    <source>
        <dbReference type="ARBA" id="ARBA00006987"/>
    </source>
</evidence>
<dbReference type="RefSeq" id="WP_092697706.1">
    <property type="nucleotide sequence ID" value="NZ_CAXIQL010000036.1"/>
</dbReference>
<sequence>MRRDTFLKSLAALAAAGALPLSAHAASAVKMMLPANPGGGWDSTGRALGKALLESGAASSVTYDNKGGAAGAIGLAQFVNSSKGDPNALMVMGAVMLGGIITGKPPVSLSQATPIARLTSEYNVFVLPANSPYKSMAEVIAQLKKDPGSVKWGGGSRGSTEHIAAAMIAREVGVDPARINYVAFRGGGEAIAAILGGNVTIGGGGYSEMAEYIATKKMTPIAVTSGQRLKNSTVPTLKEQGINVEIGNWRGVYAAPGITAEQRKALTEMVAKAVKSKSWAESLEKNDWTPAWMAGDEFANFVDNEFASLRATMVKAGMV</sequence>
<evidence type="ECO:0000313" key="3">
    <source>
        <dbReference type="EMBL" id="SEA19447.1"/>
    </source>
</evidence>
<accession>A0A1H3Z723</accession>
<keyword evidence="4" id="KW-1185">Reference proteome</keyword>
<dbReference type="AlphaFoldDB" id="A0A1H3Z723"/>
<keyword evidence="2" id="KW-0732">Signal</keyword>
<name>A0A1H3Z723_9BURK</name>